<reference evidence="6" key="1">
    <citation type="journal article" date="2014" name="Proc. Natl. Acad. Sci. U.S.A.">
        <title>Extensive sampling of basidiomycete genomes demonstrates inadequacy of the white-rot/brown-rot paradigm for wood decay fungi.</title>
        <authorList>
            <person name="Riley R."/>
            <person name="Salamov A.A."/>
            <person name="Brown D.W."/>
            <person name="Nagy L.G."/>
            <person name="Floudas D."/>
            <person name="Held B.W."/>
            <person name="Levasseur A."/>
            <person name="Lombard V."/>
            <person name="Morin E."/>
            <person name="Otillar R."/>
            <person name="Lindquist E.A."/>
            <person name="Sun H."/>
            <person name="LaButti K.M."/>
            <person name="Schmutz J."/>
            <person name="Jabbour D."/>
            <person name="Luo H."/>
            <person name="Baker S.E."/>
            <person name="Pisabarro A.G."/>
            <person name="Walton J.D."/>
            <person name="Blanchette R.A."/>
            <person name="Henrissat B."/>
            <person name="Martin F."/>
            <person name="Cullen D."/>
            <person name="Hibbett D.S."/>
            <person name="Grigoriev I.V."/>
        </authorList>
    </citation>
    <scope>NUCLEOTIDE SEQUENCE [LARGE SCALE GENOMIC DNA]</scope>
    <source>
        <strain evidence="6">CBS 339.88</strain>
    </source>
</reference>
<dbReference type="EMBL" id="KL142372">
    <property type="protein sequence ID" value="KDR80023.1"/>
    <property type="molecule type" value="Genomic_DNA"/>
</dbReference>
<dbReference type="Pfam" id="PF13934">
    <property type="entry name" value="ELYS"/>
    <property type="match status" value="1"/>
</dbReference>
<name>A0A067TM53_GALM3</name>
<protein>
    <recommendedName>
        <fullName evidence="4">ELYS-like domain-containing protein</fullName>
    </recommendedName>
</protein>
<feature type="compositionally biased region" description="Basic and acidic residues" evidence="3">
    <location>
        <begin position="507"/>
        <end position="518"/>
    </location>
</feature>
<dbReference type="InterPro" id="IPR025151">
    <property type="entry name" value="ELYS_dom"/>
</dbReference>
<feature type="compositionally biased region" description="Acidic residues" evidence="3">
    <location>
        <begin position="530"/>
        <end position="540"/>
    </location>
</feature>
<evidence type="ECO:0000256" key="3">
    <source>
        <dbReference type="SAM" id="MobiDB-lite"/>
    </source>
</evidence>
<evidence type="ECO:0000256" key="2">
    <source>
        <dbReference type="ARBA" id="ARBA00023242"/>
    </source>
</evidence>
<keyword evidence="6" id="KW-1185">Reference proteome</keyword>
<comment type="subcellular location">
    <subcellularLocation>
        <location evidence="1">Nucleus</location>
    </subcellularLocation>
</comment>
<feature type="compositionally biased region" description="Basic residues" evidence="3">
    <location>
        <begin position="574"/>
        <end position="589"/>
    </location>
</feature>
<gene>
    <name evidence="5" type="ORF">GALMADRAFT_208249</name>
</gene>
<dbReference type="OrthoDB" id="20729at2759"/>
<feature type="compositionally biased region" description="Acidic residues" evidence="3">
    <location>
        <begin position="666"/>
        <end position="679"/>
    </location>
</feature>
<evidence type="ECO:0000313" key="6">
    <source>
        <dbReference type="Proteomes" id="UP000027222"/>
    </source>
</evidence>
<feature type="domain" description="ELYS-like" evidence="4">
    <location>
        <begin position="44"/>
        <end position="256"/>
    </location>
</feature>
<sequence length="758" mass="83713">MDVDADQPTRRSPFINFFDVSNNFPFQDPRPEHIRDRRASLDDTLIFDILLASGGIKSTNSLYPPETPQGLQELLDAIESSHYDRLKKDCLVYFLLKWHQDGRERHFQQQRCIPPQFAALADAYWHLDTGIDVPRAVAILSDARLNRDYSSKIIRAISLTPDKEALVRRYIQTAKPLLVEPEDIECYALALADSSILEAWQFSRTFNEQDPMRTRLFKEILGWSVTPKPRPAALKQLLVLPFSSFEESLLNTYVQKPPTTLEFSQVAILQDLICVRLIQGGRYSEAIKLDRQFTSITPPKHLKLTKDRSQMVQQVYTSLPSVERSLIELELDPTQPQPTPLVPKPATPQVHKPPAAQEPQDMSLSQSWEDVRMPATLVNNSTSTPLREVRVPAAALTFGGTPLHASTSIPSAPPILPVNFSAIASGSGSTPRKSLPLSSSVLGSAKPRLSGVGTRMAFGNGSVISSPASGMKLPPANPAQGHAFVSASQQQNAFYQPPPAKTNGVKRAFEEDTNRSPERANNASARTADDVEMETENEDTSFEKDKRDGKKKNGNAEQPDNDEDIALEYSVFAAKKKRAASQPSKRKVTPKIPPGSFAGSEDDDVMMDDDQEEEEKTRRTRTSRSTATRTSKAQTQTQTVSKPPAKKARQIKEKDLSRSIPGSLMMDDEEGEEEEEDDQVAPLRAPSPHPRRPVRKSRSAASVEMADESEGVQTRRRSTRLTVGGTGSAGGSANGGSPEPPLLKAKKATRASGARRKR</sequence>
<dbReference type="Proteomes" id="UP000027222">
    <property type="component" value="Unassembled WGS sequence"/>
</dbReference>
<evidence type="ECO:0000259" key="4">
    <source>
        <dbReference type="Pfam" id="PF13934"/>
    </source>
</evidence>
<feature type="compositionally biased region" description="Pro residues" evidence="3">
    <location>
        <begin position="335"/>
        <end position="346"/>
    </location>
</feature>
<feature type="compositionally biased region" description="Acidic residues" evidence="3">
    <location>
        <begin position="600"/>
        <end position="614"/>
    </location>
</feature>
<evidence type="ECO:0000256" key="1">
    <source>
        <dbReference type="ARBA" id="ARBA00004123"/>
    </source>
</evidence>
<dbReference type="HOGENOM" id="CLU_010550_0_0_1"/>
<feature type="region of interest" description="Disordered" evidence="3">
    <location>
        <begin position="333"/>
        <end position="360"/>
    </location>
</feature>
<feature type="region of interest" description="Disordered" evidence="3">
    <location>
        <begin position="494"/>
        <end position="758"/>
    </location>
</feature>
<evidence type="ECO:0000313" key="5">
    <source>
        <dbReference type="EMBL" id="KDR80023.1"/>
    </source>
</evidence>
<feature type="compositionally biased region" description="Basic residues" evidence="3">
    <location>
        <begin position="744"/>
        <end position="758"/>
    </location>
</feature>
<dbReference type="STRING" id="685588.A0A067TM53"/>
<organism evidence="5 6">
    <name type="scientific">Galerina marginata (strain CBS 339.88)</name>
    <dbReference type="NCBI Taxonomy" id="685588"/>
    <lineage>
        <taxon>Eukaryota</taxon>
        <taxon>Fungi</taxon>
        <taxon>Dikarya</taxon>
        <taxon>Basidiomycota</taxon>
        <taxon>Agaricomycotina</taxon>
        <taxon>Agaricomycetes</taxon>
        <taxon>Agaricomycetidae</taxon>
        <taxon>Agaricales</taxon>
        <taxon>Agaricineae</taxon>
        <taxon>Strophariaceae</taxon>
        <taxon>Galerina</taxon>
    </lineage>
</organism>
<proteinExistence type="predicted"/>
<keyword evidence="2" id="KW-0539">Nucleus</keyword>
<feature type="compositionally biased region" description="Basic residues" evidence="3">
    <location>
        <begin position="689"/>
        <end position="698"/>
    </location>
</feature>
<dbReference type="AlphaFoldDB" id="A0A067TM53"/>
<dbReference type="GO" id="GO:0005634">
    <property type="term" value="C:nucleus"/>
    <property type="evidence" value="ECO:0007669"/>
    <property type="project" value="UniProtKB-SubCell"/>
</dbReference>
<feature type="compositionally biased region" description="Low complexity" evidence="3">
    <location>
        <begin position="623"/>
        <end position="639"/>
    </location>
</feature>
<feature type="compositionally biased region" description="Gly residues" evidence="3">
    <location>
        <begin position="724"/>
        <end position="734"/>
    </location>
</feature>
<accession>A0A067TM53</accession>